<feature type="transmembrane region" description="Helical" evidence="1">
    <location>
        <begin position="34"/>
        <end position="56"/>
    </location>
</feature>
<gene>
    <name evidence="2" type="ORF">LEP1GSC186_1450</name>
</gene>
<accession>M6U653</accession>
<organism evidence="2 3">
    <name type="scientific">Leptospira noguchii serovar Autumnalis str. ZUN142</name>
    <dbReference type="NCBI Taxonomy" id="1085540"/>
    <lineage>
        <taxon>Bacteria</taxon>
        <taxon>Pseudomonadati</taxon>
        <taxon>Spirochaetota</taxon>
        <taxon>Spirochaetia</taxon>
        <taxon>Leptospirales</taxon>
        <taxon>Leptospiraceae</taxon>
        <taxon>Leptospira</taxon>
    </lineage>
</organism>
<name>M6U653_9LEPT</name>
<evidence type="ECO:0000313" key="2">
    <source>
        <dbReference type="EMBL" id="EMO39975.1"/>
    </source>
</evidence>
<dbReference type="Proteomes" id="UP000012153">
    <property type="component" value="Unassembled WGS sequence"/>
</dbReference>
<reference evidence="2 3" key="1">
    <citation type="submission" date="2013-01" db="EMBL/GenBank/DDBJ databases">
        <authorList>
            <person name="Harkins D.M."/>
            <person name="Durkin A.S."/>
            <person name="Brinkac L.M."/>
            <person name="Haft D.H."/>
            <person name="Selengut J.D."/>
            <person name="Sanka R."/>
            <person name="DePew J."/>
            <person name="Purushe J."/>
            <person name="Matthias M.A."/>
            <person name="Vinetz J.M."/>
            <person name="Sutton G.G."/>
            <person name="Nierman W.C."/>
            <person name="Fouts D.E."/>
        </authorList>
    </citation>
    <scope>NUCLEOTIDE SEQUENCE [LARGE SCALE GENOMIC DNA]</scope>
    <source>
        <strain evidence="2 3">ZUN142</strain>
    </source>
</reference>
<keyword evidence="1" id="KW-0812">Transmembrane</keyword>
<protein>
    <submittedName>
        <fullName evidence="2">Uncharacterized protein</fullName>
    </submittedName>
</protein>
<comment type="caution">
    <text evidence="2">The sequence shown here is derived from an EMBL/GenBank/DDBJ whole genome shotgun (WGS) entry which is preliminary data.</text>
</comment>
<dbReference type="EMBL" id="AHOP02000043">
    <property type="protein sequence ID" value="EMO39975.1"/>
    <property type="molecule type" value="Genomic_DNA"/>
</dbReference>
<evidence type="ECO:0000256" key="1">
    <source>
        <dbReference type="SAM" id="Phobius"/>
    </source>
</evidence>
<dbReference type="AlphaFoldDB" id="M6U653"/>
<proteinExistence type="predicted"/>
<evidence type="ECO:0000313" key="3">
    <source>
        <dbReference type="Proteomes" id="UP000012153"/>
    </source>
</evidence>
<keyword evidence="1" id="KW-0472">Membrane</keyword>
<sequence>MFNFKCEFIHRFYLIISKIREFKTDKKSKFSKRFYIKGIFILEKWIFMIHLNFLIYNEVP</sequence>
<keyword evidence="1" id="KW-1133">Transmembrane helix</keyword>